<dbReference type="Proteomes" id="UP001307839">
    <property type="component" value="Unassembled WGS sequence"/>
</dbReference>
<comment type="pathway">
    <text evidence="2 8">Metabolic intermediate biosynthesis; chorismate biosynthesis; chorismate from D-erythrose 4-phosphate and phosphoenolpyruvate: step 1/7.</text>
</comment>
<keyword evidence="5 8" id="KW-0808">Transferase</keyword>
<dbReference type="PANTHER" id="PTHR21225:SF12">
    <property type="entry name" value="PHOSPHO-2-DEHYDRO-3-DEOXYHEPTONATE ALDOLASE, TYROSINE-INHIBITED"/>
    <property type="match status" value="1"/>
</dbReference>
<evidence type="ECO:0000256" key="6">
    <source>
        <dbReference type="ARBA" id="ARBA00023141"/>
    </source>
</evidence>
<sequence length="365" mass="39106">MQSSSLALPLTQPQAANSAVSQRLPSPHLLKQQMPLSTALAHQVDHHRQAVRAILEGRDPRLLVIVGPCSIHDPRSALEYADRLAALNAAVSDQLLLVMRAYVEKPRTTVGWKGLTYDPHLDGSDDMHAGIALSRGLMLGMLERGLPIATELLQPMAAGYFDDLLSWAAIGARTTESQIHREMVSGLALPVGFKNGTDGGVAIASDAMRSAAHAHRHFGMDTQGYPAIIETLGNPDTHLVLRGGHQGPNYDRASVAAARQGLIKAGLAPRIMVDCSHANSGKDPLRQPAVFDDVLRQRLDGDRSIIGMMLEGHLFDGCQALGKGALEYGVSITDGCLGWDATQALLRQGAASLRNISQEKSALIR</sequence>
<dbReference type="NCBIfam" id="TIGR00034">
    <property type="entry name" value="aroFGH"/>
    <property type="match status" value="1"/>
</dbReference>
<comment type="caution">
    <text evidence="10">The sequence shown here is derived from an EMBL/GenBank/DDBJ whole genome shotgun (WGS) entry which is preliminary data.</text>
</comment>
<dbReference type="Gene3D" id="3.20.20.70">
    <property type="entry name" value="Aldolase class I"/>
    <property type="match status" value="1"/>
</dbReference>
<evidence type="ECO:0000256" key="4">
    <source>
        <dbReference type="ARBA" id="ARBA00022605"/>
    </source>
</evidence>
<evidence type="ECO:0000256" key="7">
    <source>
        <dbReference type="ARBA" id="ARBA00047508"/>
    </source>
</evidence>
<evidence type="ECO:0000313" key="11">
    <source>
        <dbReference type="Proteomes" id="UP001307839"/>
    </source>
</evidence>
<keyword evidence="6 8" id="KW-0057">Aromatic amino acid biosynthesis</keyword>
<dbReference type="GO" id="GO:0008652">
    <property type="term" value="P:amino acid biosynthetic process"/>
    <property type="evidence" value="ECO:0007669"/>
    <property type="project" value="UniProtKB-KW"/>
</dbReference>
<dbReference type="GO" id="GO:0003849">
    <property type="term" value="F:3-deoxy-7-phosphoheptulonate synthase activity"/>
    <property type="evidence" value="ECO:0007669"/>
    <property type="project" value="UniProtKB-EC"/>
</dbReference>
<evidence type="ECO:0000256" key="5">
    <source>
        <dbReference type="ARBA" id="ARBA00022679"/>
    </source>
</evidence>
<keyword evidence="4 8" id="KW-0028">Amino-acid biosynthesis</keyword>
<reference evidence="10 11" key="1">
    <citation type="submission" date="2024-01" db="EMBL/GenBank/DDBJ databases">
        <title>Unpublished Manusciprt.</title>
        <authorList>
            <person name="Duman M."/>
            <person name="Valdes E.G."/>
            <person name="Ajmi N."/>
            <person name="Altun S."/>
            <person name="Saticioglu I.B."/>
        </authorList>
    </citation>
    <scope>NUCLEOTIDE SEQUENCE [LARGE SCALE GENOMIC DNA]</scope>
    <source>
        <strain evidence="10 11">120P</strain>
    </source>
</reference>
<evidence type="ECO:0000256" key="1">
    <source>
        <dbReference type="ARBA" id="ARBA00003726"/>
    </source>
</evidence>
<evidence type="ECO:0000256" key="3">
    <source>
        <dbReference type="ARBA" id="ARBA00007985"/>
    </source>
</evidence>
<dbReference type="InterPro" id="IPR006218">
    <property type="entry name" value="DAHP1/KDSA"/>
</dbReference>
<comment type="catalytic activity">
    <reaction evidence="7 8">
        <text>D-erythrose 4-phosphate + phosphoenolpyruvate + H2O = 7-phospho-2-dehydro-3-deoxy-D-arabino-heptonate + phosphate</text>
        <dbReference type="Rhea" id="RHEA:14717"/>
        <dbReference type="ChEBI" id="CHEBI:15377"/>
        <dbReference type="ChEBI" id="CHEBI:16897"/>
        <dbReference type="ChEBI" id="CHEBI:43474"/>
        <dbReference type="ChEBI" id="CHEBI:58394"/>
        <dbReference type="ChEBI" id="CHEBI:58702"/>
        <dbReference type="EC" id="2.5.1.54"/>
    </reaction>
</comment>
<dbReference type="SUPFAM" id="SSF51569">
    <property type="entry name" value="Aldolase"/>
    <property type="match status" value="1"/>
</dbReference>
<evidence type="ECO:0000313" key="10">
    <source>
        <dbReference type="EMBL" id="MEE1865110.1"/>
    </source>
</evidence>
<comment type="function">
    <text evidence="1 8">Stereospecific condensation of phosphoenolpyruvate (PEP) and D-erythrose-4-phosphate (E4P) giving rise to 3-deoxy-D-arabino-heptulosonate-7-phosphate (DAHP).</text>
</comment>
<feature type="domain" description="DAHP synthetase I/KDSA" evidence="9">
    <location>
        <begin position="53"/>
        <end position="346"/>
    </location>
</feature>
<dbReference type="EC" id="2.5.1.54" evidence="8"/>
<comment type="similarity">
    <text evidence="3 8">Belongs to the class-I DAHP synthase family.</text>
</comment>
<evidence type="ECO:0000256" key="2">
    <source>
        <dbReference type="ARBA" id="ARBA00004688"/>
    </source>
</evidence>
<dbReference type="NCBIfam" id="NF009395">
    <property type="entry name" value="PRK12755.1"/>
    <property type="match status" value="1"/>
</dbReference>
<organism evidence="10 11">
    <name type="scientific">Pseudomonas auratipiscis</name>
    <dbReference type="NCBI Taxonomy" id="3115853"/>
    <lineage>
        <taxon>Bacteria</taxon>
        <taxon>Pseudomonadati</taxon>
        <taxon>Pseudomonadota</taxon>
        <taxon>Gammaproteobacteria</taxon>
        <taxon>Pseudomonadales</taxon>
        <taxon>Pseudomonadaceae</taxon>
        <taxon>Pseudomonas</taxon>
    </lineage>
</organism>
<dbReference type="Pfam" id="PF00793">
    <property type="entry name" value="DAHP_synth_1"/>
    <property type="match status" value="1"/>
</dbReference>
<name>A0AB35WMB9_9PSED</name>
<evidence type="ECO:0000256" key="8">
    <source>
        <dbReference type="PIRNR" id="PIRNR001361"/>
    </source>
</evidence>
<dbReference type="GO" id="GO:0005737">
    <property type="term" value="C:cytoplasm"/>
    <property type="evidence" value="ECO:0007669"/>
    <property type="project" value="TreeGrafter"/>
</dbReference>
<gene>
    <name evidence="10" type="ORF">V0R53_01750</name>
</gene>
<dbReference type="PANTHER" id="PTHR21225">
    <property type="entry name" value="PHOSPHO-2-DEHYDRO-3-DEOXYHEPTONATE ALDOLASE DAHP SYNTHETASE"/>
    <property type="match status" value="1"/>
</dbReference>
<dbReference type="InterPro" id="IPR006219">
    <property type="entry name" value="DAHP_synth_1"/>
</dbReference>
<dbReference type="PIRSF" id="PIRSF001361">
    <property type="entry name" value="DAHP_synthase"/>
    <property type="match status" value="1"/>
</dbReference>
<accession>A0AB35WMB9</accession>
<evidence type="ECO:0000259" key="9">
    <source>
        <dbReference type="Pfam" id="PF00793"/>
    </source>
</evidence>
<dbReference type="InterPro" id="IPR013785">
    <property type="entry name" value="Aldolase_TIM"/>
</dbReference>
<dbReference type="GO" id="GO:0042802">
    <property type="term" value="F:identical protein binding"/>
    <property type="evidence" value="ECO:0007669"/>
    <property type="project" value="UniProtKB-ARBA"/>
</dbReference>
<dbReference type="RefSeq" id="WP_136476411.1">
    <property type="nucleotide sequence ID" value="NZ_JAZDCU010000001.1"/>
</dbReference>
<dbReference type="FunFam" id="3.20.20.70:FF:000005">
    <property type="entry name" value="Phospho-2-dehydro-3-deoxyheptonate aldolase"/>
    <property type="match status" value="1"/>
</dbReference>
<dbReference type="GO" id="GO:0009073">
    <property type="term" value="P:aromatic amino acid family biosynthetic process"/>
    <property type="evidence" value="ECO:0007669"/>
    <property type="project" value="UniProtKB-KW"/>
</dbReference>
<proteinExistence type="inferred from homology"/>
<dbReference type="AlphaFoldDB" id="A0AB35WMB9"/>
<keyword evidence="11" id="KW-1185">Reference proteome</keyword>
<dbReference type="EMBL" id="JAZDQP010000001">
    <property type="protein sequence ID" value="MEE1865110.1"/>
    <property type="molecule type" value="Genomic_DNA"/>
</dbReference>
<protein>
    <recommendedName>
        <fullName evidence="8">Phospho-2-dehydro-3-deoxyheptonate aldolase</fullName>
        <ecNumber evidence="8">2.5.1.54</ecNumber>
    </recommendedName>
</protein>